<protein>
    <recommendedName>
        <fullName evidence="4">Spore coat protein</fullName>
    </recommendedName>
</protein>
<dbReference type="RefSeq" id="WP_270877470.1">
    <property type="nucleotide sequence ID" value="NZ_JAQFVF010000002.1"/>
</dbReference>
<dbReference type="Proteomes" id="UP001596044">
    <property type="component" value="Unassembled WGS sequence"/>
</dbReference>
<accession>A0ABW0K8J1</accession>
<name>A0ABW0K8J1_9BACL</name>
<comment type="caution">
    <text evidence="2">The sequence shown here is derived from an EMBL/GenBank/DDBJ whole genome shotgun (WGS) entry which is preliminary data.</text>
</comment>
<evidence type="ECO:0000313" key="2">
    <source>
        <dbReference type="EMBL" id="MFC5449695.1"/>
    </source>
</evidence>
<evidence type="ECO:0008006" key="4">
    <source>
        <dbReference type="Google" id="ProtNLM"/>
    </source>
</evidence>
<keyword evidence="3" id="KW-1185">Reference proteome</keyword>
<gene>
    <name evidence="2" type="ORF">ACFPOG_15600</name>
</gene>
<keyword evidence="1" id="KW-0175">Coiled coil</keyword>
<reference evidence="3" key="1">
    <citation type="journal article" date="2019" name="Int. J. Syst. Evol. Microbiol.">
        <title>The Global Catalogue of Microorganisms (GCM) 10K type strain sequencing project: providing services to taxonomists for standard genome sequencing and annotation.</title>
        <authorList>
            <consortium name="The Broad Institute Genomics Platform"/>
            <consortium name="The Broad Institute Genome Sequencing Center for Infectious Disease"/>
            <person name="Wu L."/>
            <person name="Ma J."/>
        </authorList>
    </citation>
    <scope>NUCLEOTIDE SEQUENCE [LARGE SCALE GENOMIC DNA]</scope>
    <source>
        <strain evidence="3">KACC 11904</strain>
    </source>
</reference>
<sequence>MSSSFMSPTFIIGSIRIGSVESASCINMGNNWPTDFESNQKTVQGFGSVEGDHNQLLGTRSMLNDSDFLDMLNVSDEDTPEWIQQMIVNQAQQAGFTSVAQNMQAAEQAKKQQEEAAAEAFTDAQ</sequence>
<evidence type="ECO:0000313" key="3">
    <source>
        <dbReference type="Proteomes" id="UP001596044"/>
    </source>
</evidence>
<dbReference type="EMBL" id="JBHSMJ010000020">
    <property type="protein sequence ID" value="MFC5449695.1"/>
    <property type="molecule type" value="Genomic_DNA"/>
</dbReference>
<feature type="coiled-coil region" evidence="1">
    <location>
        <begin position="96"/>
        <end position="123"/>
    </location>
</feature>
<organism evidence="2 3">
    <name type="scientific">Paenibacillus aestuarii</name>
    <dbReference type="NCBI Taxonomy" id="516965"/>
    <lineage>
        <taxon>Bacteria</taxon>
        <taxon>Bacillati</taxon>
        <taxon>Bacillota</taxon>
        <taxon>Bacilli</taxon>
        <taxon>Bacillales</taxon>
        <taxon>Paenibacillaceae</taxon>
        <taxon>Paenibacillus</taxon>
    </lineage>
</organism>
<evidence type="ECO:0000256" key="1">
    <source>
        <dbReference type="SAM" id="Coils"/>
    </source>
</evidence>
<proteinExistence type="predicted"/>